<dbReference type="InParanoid" id="A0A251VHJ4"/>
<evidence type="ECO:0000256" key="3">
    <source>
        <dbReference type="ARBA" id="ARBA00022527"/>
    </source>
</evidence>
<dbReference type="GO" id="GO:0005886">
    <property type="term" value="C:plasma membrane"/>
    <property type="evidence" value="ECO:0007669"/>
    <property type="project" value="UniProtKB-SubCell"/>
</dbReference>
<evidence type="ECO:0000256" key="11">
    <source>
        <dbReference type="ARBA" id="ARBA00048679"/>
    </source>
</evidence>
<dbReference type="InterPro" id="IPR001245">
    <property type="entry name" value="Ser-Thr/Tyr_kinase_cat_dom"/>
</dbReference>
<keyword evidence="6" id="KW-0547">Nucleotide-binding</keyword>
<dbReference type="OrthoDB" id="2015206at2759"/>
<reference evidence="13" key="3">
    <citation type="submission" date="2020-06" db="EMBL/GenBank/DDBJ databases">
        <title>Helianthus annuus Genome sequencing and assembly Release 2.</title>
        <authorList>
            <person name="Gouzy J."/>
            <person name="Langlade N."/>
            <person name="Munos S."/>
        </authorList>
    </citation>
    <scope>NUCLEOTIDE SEQUENCE</scope>
    <source>
        <tissue evidence="13">Leaves</tissue>
    </source>
</reference>
<reference evidence="13 15" key="1">
    <citation type="journal article" date="2017" name="Nature">
        <title>The sunflower genome provides insights into oil metabolism, flowering and Asterid evolution.</title>
        <authorList>
            <person name="Badouin H."/>
            <person name="Gouzy J."/>
            <person name="Grassa C.J."/>
            <person name="Murat F."/>
            <person name="Staton S.E."/>
            <person name="Cottret L."/>
            <person name="Lelandais-Briere C."/>
            <person name="Owens G.L."/>
            <person name="Carrere S."/>
            <person name="Mayjonade B."/>
            <person name="Legrand L."/>
            <person name="Gill N."/>
            <person name="Kane N.C."/>
            <person name="Bowers J.E."/>
            <person name="Hubner S."/>
            <person name="Bellec A."/>
            <person name="Berard A."/>
            <person name="Berges H."/>
            <person name="Blanchet N."/>
            <person name="Boniface M.C."/>
            <person name="Brunel D."/>
            <person name="Catrice O."/>
            <person name="Chaidir N."/>
            <person name="Claudel C."/>
            <person name="Donnadieu C."/>
            <person name="Faraut T."/>
            <person name="Fievet G."/>
            <person name="Helmstetter N."/>
            <person name="King M."/>
            <person name="Knapp S.J."/>
            <person name="Lai Z."/>
            <person name="Le Paslier M.C."/>
            <person name="Lippi Y."/>
            <person name="Lorenzon L."/>
            <person name="Mandel J.R."/>
            <person name="Marage G."/>
            <person name="Marchand G."/>
            <person name="Marquand E."/>
            <person name="Bret-Mestries E."/>
            <person name="Morien E."/>
            <person name="Nambeesan S."/>
            <person name="Nguyen T."/>
            <person name="Pegot-Espagnet P."/>
            <person name="Pouilly N."/>
            <person name="Raftis F."/>
            <person name="Sallet E."/>
            <person name="Schiex T."/>
            <person name="Thomas J."/>
            <person name="Vandecasteele C."/>
            <person name="Vares D."/>
            <person name="Vear F."/>
            <person name="Vautrin S."/>
            <person name="Crespi M."/>
            <person name="Mangin B."/>
            <person name="Burke J.M."/>
            <person name="Salse J."/>
            <person name="Munos S."/>
            <person name="Vincourt P."/>
            <person name="Rieseberg L.H."/>
            <person name="Langlade N.B."/>
        </authorList>
    </citation>
    <scope>NUCLEOTIDE SEQUENCE [LARGE SCALE GENOMIC DNA]</scope>
    <source>
        <strain evidence="15">cv. SF193</strain>
        <tissue evidence="13">Leaves</tissue>
    </source>
</reference>
<dbReference type="Gene3D" id="1.10.510.10">
    <property type="entry name" value="Transferase(Phosphotransferase) domain 1"/>
    <property type="match status" value="1"/>
</dbReference>
<dbReference type="Gramene" id="mRNA:HanXRQr2_Chr04g0163791">
    <property type="protein sequence ID" value="CDS:HanXRQr2_Chr04g0163791.1"/>
    <property type="gene ID" value="HanXRQr2_Chr04g0163791"/>
</dbReference>
<gene>
    <name evidence="14" type="ORF">HannXRQ_Chr02g0052761</name>
    <name evidence="13" type="ORF">HanXRQr2_Chr04g0163791</name>
</gene>
<dbReference type="EC" id="2.7.11.1" evidence="2"/>
<evidence type="ECO:0000256" key="6">
    <source>
        <dbReference type="ARBA" id="ARBA00022741"/>
    </source>
</evidence>
<keyword evidence="9" id="KW-0472">Membrane</keyword>
<dbReference type="PANTHER" id="PTHR47982">
    <property type="entry name" value="PROLINE-RICH RECEPTOR-LIKE PROTEIN KINASE PERK4"/>
    <property type="match status" value="1"/>
</dbReference>
<comment type="catalytic activity">
    <reaction evidence="11">
        <text>L-seryl-[protein] + ATP = O-phospho-L-seryl-[protein] + ADP + H(+)</text>
        <dbReference type="Rhea" id="RHEA:17989"/>
        <dbReference type="Rhea" id="RHEA-COMP:9863"/>
        <dbReference type="Rhea" id="RHEA-COMP:11604"/>
        <dbReference type="ChEBI" id="CHEBI:15378"/>
        <dbReference type="ChEBI" id="CHEBI:29999"/>
        <dbReference type="ChEBI" id="CHEBI:30616"/>
        <dbReference type="ChEBI" id="CHEBI:83421"/>
        <dbReference type="ChEBI" id="CHEBI:456216"/>
        <dbReference type="EC" id="2.7.11.1"/>
    </reaction>
</comment>
<feature type="domain" description="Protein kinase" evidence="12">
    <location>
        <begin position="1"/>
        <end position="116"/>
    </location>
</feature>
<dbReference type="PANTHER" id="PTHR47982:SF70">
    <property type="entry name" value="PROTEIN KINASE SUPERFAMILY PROTEIN"/>
    <property type="match status" value="1"/>
</dbReference>
<accession>A0A251VHJ4</accession>
<proteinExistence type="predicted"/>
<evidence type="ECO:0000256" key="2">
    <source>
        <dbReference type="ARBA" id="ARBA00012513"/>
    </source>
</evidence>
<dbReference type="EMBL" id="MNCJ02000319">
    <property type="protein sequence ID" value="KAF5809974.1"/>
    <property type="molecule type" value="Genomic_DNA"/>
</dbReference>
<dbReference type="Pfam" id="PF07714">
    <property type="entry name" value="PK_Tyr_Ser-Thr"/>
    <property type="match status" value="1"/>
</dbReference>
<dbReference type="STRING" id="4232.A0A251VHJ4"/>
<keyword evidence="15" id="KW-1185">Reference proteome</keyword>
<keyword evidence="7" id="KW-0067">ATP-binding</keyword>
<keyword evidence="3" id="KW-0723">Serine/threonine-protein kinase</keyword>
<evidence type="ECO:0000313" key="13">
    <source>
        <dbReference type="EMBL" id="KAF5809974.1"/>
    </source>
</evidence>
<dbReference type="InterPro" id="IPR011009">
    <property type="entry name" value="Kinase-like_dom_sf"/>
</dbReference>
<keyword evidence="8" id="KW-1133">Transmembrane helix</keyword>
<evidence type="ECO:0000256" key="7">
    <source>
        <dbReference type="ARBA" id="ARBA00022840"/>
    </source>
</evidence>
<dbReference type="AlphaFoldDB" id="A0A251VHJ4"/>
<evidence type="ECO:0000256" key="5">
    <source>
        <dbReference type="ARBA" id="ARBA00022692"/>
    </source>
</evidence>
<comment type="catalytic activity">
    <reaction evidence="10">
        <text>L-threonyl-[protein] + ATP = O-phospho-L-threonyl-[protein] + ADP + H(+)</text>
        <dbReference type="Rhea" id="RHEA:46608"/>
        <dbReference type="Rhea" id="RHEA-COMP:11060"/>
        <dbReference type="Rhea" id="RHEA-COMP:11605"/>
        <dbReference type="ChEBI" id="CHEBI:15378"/>
        <dbReference type="ChEBI" id="CHEBI:30013"/>
        <dbReference type="ChEBI" id="CHEBI:30616"/>
        <dbReference type="ChEBI" id="CHEBI:61977"/>
        <dbReference type="ChEBI" id="CHEBI:456216"/>
        <dbReference type="EC" id="2.7.11.1"/>
    </reaction>
</comment>
<evidence type="ECO:0000256" key="9">
    <source>
        <dbReference type="ARBA" id="ARBA00023136"/>
    </source>
</evidence>
<dbReference type="GO" id="GO:0004674">
    <property type="term" value="F:protein serine/threonine kinase activity"/>
    <property type="evidence" value="ECO:0007669"/>
    <property type="project" value="UniProtKB-KW"/>
</dbReference>
<evidence type="ECO:0000256" key="4">
    <source>
        <dbReference type="ARBA" id="ARBA00022679"/>
    </source>
</evidence>
<dbReference type="Proteomes" id="UP000215914">
    <property type="component" value="Chromosome 2"/>
</dbReference>
<keyword evidence="5" id="KW-0812">Transmembrane</keyword>
<evidence type="ECO:0000256" key="1">
    <source>
        <dbReference type="ARBA" id="ARBA00004162"/>
    </source>
</evidence>
<dbReference type="SUPFAM" id="SSF56112">
    <property type="entry name" value="Protein kinase-like (PK-like)"/>
    <property type="match status" value="1"/>
</dbReference>
<evidence type="ECO:0000313" key="14">
    <source>
        <dbReference type="EMBL" id="OTG35065.1"/>
    </source>
</evidence>
<dbReference type="InterPro" id="IPR000719">
    <property type="entry name" value="Prot_kinase_dom"/>
</dbReference>
<dbReference type="PROSITE" id="PS50011">
    <property type="entry name" value="PROTEIN_KINASE_DOM"/>
    <property type="match status" value="1"/>
</dbReference>
<protein>
    <recommendedName>
        <fullName evidence="2">non-specific serine/threonine protein kinase</fullName>
        <ecNumber evidence="2">2.7.11.1</ecNumber>
    </recommendedName>
</protein>
<reference evidence="14" key="2">
    <citation type="submission" date="2017-02" db="EMBL/GenBank/DDBJ databases">
        <title>Sunflower complete genome.</title>
        <authorList>
            <person name="Langlade N."/>
            <person name="Munos S."/>
        </authorList>
    </citation>
    <scope>NUCLEOTIDE SEQUENCE [LARGE SCALE GENOMIC DNA]</scope>
    <source>
        <tissue evidence="14">Leaves</tissue>
    </source>
</reference>
<evidence type="ECO:0000313" key="15">
    <source>
        <dbReference type="Proteomes" id="UP000215914"/>
    </source>
</evidence>
<keyword evidence="4 13" id="KW-0808">Transferase</keyword>
<evidence type="ECO:0000256" key="8">
    <source>
        <dbReference type="ARBA" id="ARBA00022989"/>
    </source>
</evidence>
<dbReference type="GO" id="GO:0005524">
    <property type="term" value="F:ATP binding"/>
    <property type="evidence" value="ECO:0007669"/>
    <property type="project" value="UniProtKB-KW"/>
</dbReference>
<comment type="subcellular location">
    <subcellularLocation>
        <location evidence="1">Cell membrane</location>
        <topology evidence="1">Single-pass membrane protein</topology>
    </subcellularLocation>
</comment>
<sequence length="165" mass="18563">MYAIWFDAGLHGPMYYMTNQLTENSDAYSFGVVLLELITTRNPIEKGKHIVREVKEAMDRSKELYNLQDVLDPTIGLSTQLKGLERFVDIALRCVEETGDRRPTMSEVVKEIESIMEVAGLNLNAESASNSASYGYTNKGSEHPYTNDSLFAYSGDHFPTKLDPK</sequence>
<name>A0A251VHJ4_HELAN</name>
<organism evidence="14 15">
    <name type="scientific">Helianthus annuus</name>
    <name type="common">Common sunflower</name>
    <dbReference type="NCBI Taxonomy" id="4232"/>
    <lineage>
        <taxon>Eukaryota</taxon>
        <taxon>Viridiplantae</taxon>
        <taxon>Streptophyta</taxon>
        <taxon>Embryophyta</taxon>
        <taxon>Tracheophyta</taxon>
        <taxon>Spermatophyta</taxon>
        <taxon>Magnoliopsida</taxon>
        <taxon>eudicotyledons</taxon>
        <taxon>Gunneridae</taxon>
        <taxon>Pentapetalae</taxon>
        <taxon>asterids</taxon>
        <taxon>campanulids</taxon>
        <taxon>Asterales</taxon>
        <taxon>Asteraceae</taxon>
        <taxon>Asteroideae</taxon>
        <taxon>Heliantheae alliance</taxon>
        <taxon>Heliantheae</taxon>
        <taxon>Helianthus</taxon>
    </lineage>
</organism>
<dbReference type="OMA" id="NIVRRMR"/>
<evidence type="ECO:0000259" key="12">
    <source>
        <dbReference type="PROSITE" id="PS50011"/>
    </source>
</evidence>
<dbReference type="InterPro" id="IPR047117">
    <property type="entry name" value="PERK1-13-like"/>
</dbReference>
<dbReference type="EMBL" id="CM007891">
    <property type="protein sequence ID" value="OTG35065.1"/>
    <property type="molecule type" value="Genomic_DNA"/>
</dbReference>
<keyword evidence="3" id="KW-0418">Kinase</keyword>
<evidence type="ECO:0000256" key="10">
    <source>
        <dbReference type="ARBA" id="ARBA00047899"/>
    </source>
</evidence>